<name>A0A7W9W1S7_9FIRM</name>
<comment type="caution">
    <text evidence="5">The sequence shown here is derived from an EMBL/GenBank/DDBJ whole genome shotgun (WGS) entry which is preliminary data.</text>
</comment>
<dbReference type="SMART" id="SM00382">
    <property type="entry name" value="AAA"/>
    <property type="match status" value="1"/>
</dbReference>
<dbReference type="GO" id="GO:0005524">
    <property type="term" value="F:ATP binding"/>
    <property type="evidence" value="ECO:0007669"/>
    <property type="project" value="UniProtKB-KW"/>
</dbReference>
<evidence type="ECO:0000256" key="2">
    <source>
        <dbReference type="ARBA" id="ARBA00022741"/>
    </source>
</evidence>
<dbReference type="PANTHER" id="PTHR42939:SF1">
    <property type="entry name" value="ABC TRANSPORTER ATP-BINDING PROTEIN ALBC-RELATED"/>
    <property type="match status" value="1"/>
</dbReference>
<reference evidence="5 6" key="1">
    <citation type="submission" date="2020-08" db="EMBL/GenBank/DDBJ databases">
        <title>Genomic Encyclopedia of Type Strains, Phase IV (KMG-IV): sequencing the most valuable type-strain genomes for metagenomic binning, comparative biology and taxonomic classification.</title>
        <authorList>
            <person name="Goeker M."/>
        </authorList>
    </citation>
    <scope>NUCLEOTIDE SEQUENCE [LARGE SCALE GENOMIC DNA]</scope>
    <source>
        <strain evidence="5 6">DSM 17245</strain>
    </source>
</reference>
<dbReference type="PANTHER" id="PTHR42939">
    <property type="entry name" value="ABC TRANSPORTER ATP-BINDING PROTEIN ALBC-RELATED"/>
    <property type="match status" value="1"/>
</dbReference>
<dbReference type="InterPro" id="IPR003439">
    <property type="entry name" value="ABC_transporter-like_ATP-bd"/>
</dbReference>
<evidence type="ECO:0000256" key="1">
    <source>
        <dbReference type="ARBA" id="ARBA00022448"/>
    </source>
</evidence>
<evidence type="ECO:0000313" key="5">
    <source>
        <dbReference type="EMBL" id="MBB6042261.1"/>
    </source>
</evidence>
<sequence length="217" mass="24156">MMKESLCEINNLGLRYHRGESAILQGLSLSLFKGEIVGIRGENGAGKSSLLKAIAGLLPYQEGEIRMPKEVRKGLSYLPQDLSLYDSLTALENLIFYGKIQGIPGRLLKTRGNWLLEELGLSQKSREKLSALSGGMKRRVHLASALMLRPSILLLDEPTVGCDEESYYRIRDLLLKMKKQGTGMLLISHGRGELEDLADRILTLEQGKLREKCISSD</sequence>
<keyword evidence="2" id="KW-0547">Nucleotide-binding</keyword>
<dbReference type="EMBL" id="JACHHH010000013">
    <property type="protein sequence ID" value="MBB6042261.1"/>
    <property type="molecule type" value="Genomic_DNA"/>
</dbReference>
<dbReference type="Pfam" id="PF00005">
    <property type="entry name" value="ABC_tran"/>
    <property type="match status" value="1"/>
</dbReference>
<dbReference type="Gene3D" id="3.40.50.300">
    <property type="entry name" value="P-loop containing nucleotide triphosphate hydrolases"/>
    <property type="match status" value="1"/>
</dbReference>
<accession>A0A7W9W1S7</accession>
<organism evidence="5 6">
    <name type="scientific">Oribacterium sinus</name>
    <dbReference type="NCBI Taxonomy" id="237576"/>
    <lineage>
        <taxon>Bacteria</taxon>
        <taxon>Bacillati</taxon>
        <taxon>Bacillota</taxon>
        <taxon>Clostridia</taxon>
        <taxon>Lachnospirales</taxon>
        <taxon>Lachnospiraceae</taxon>
        <taxon>Oribacterium</taxon>
    </lineage>
</organism>
<feature type="domain" description="ABC transporter" evidence="4">
    <location>
        <begin position="9"/>
        <end position="217"/>
    </location>
</feature>
<gene>
    <name evidence="5" type="ORF">HNQ46_002257</name>
</gene>
<evidence type="ECO:0000259" key="4">
    <source>
        <dbReference type="PROSITE" id="PS50893"/>
    </source>
</evidence>
<dbReference type="AlphaFoldDB" id="A0A7W9W1S7"/>
<dbReference type="GO" id="GO:0016887">
    <property type="term" value="F:ATP hydrolysis activity"/>
    <property type="evidence" value="ECO:0007669"/>
    <property type="project" value="InterPro"/>
</dbReference>
<dbReference type="GeneID" id="85015768"/>
<dbReference type="InterPro" id="IPR003593">
    <property type="entry name" value="AAA+_ATPase"/>
</dbReference>
<proteinExistence type="predicted"/>
<keyword evidence="1" id="KW-0813">Transport</keyword>
<evidence type="ECO:0000256" key="3">
    <source>
        <dbReference type="ARBA" id="ARBA00022840"/>
    </source>
</evidence>
<protein>
    <submittedName>
        <fullName evidence="5">ABC-type multidrug transport system ATPase subunit</fullName>
    </submittedName>
</protein>
<dbReference type="SUPFAM" id="SSF52540">
    <property type="entry name" value="P-loop containing nucleoside triphosphate hydrolases"/>
    <property type="match status" value="1"/>
</dbReference>
<dbReference type="InterPro" id="IPR051782">
    <property type="entry name" value="ABC_Transporter_VariousFunc"/>
</dbReference>
<dbReference type="Proteomes" id="UP000522163">
    <property type="component" value="Unassembled WGS sequence"/>
</dbReference>
<evidence type="ECO:0000313" key="6">
    <source>
        <dbReference type="Proteomes" id="UP000522163"/>
    </source>
</evidence>
<dbReference type="RefSeq" id="WP_243155927.1">
    <property type="nucleotide sequence ID" value="NZ_JACHHH010000013.1"/>
</dbReference>
<dbReference type="InterPro" id="IPR027417">
    <property type="entry name" value="P-loop_NTPase"/>
</dbReference>
<keyword evidence="3" id="KW-0067">ATP-binding</keyword>
<dbReference type="PROSITE" id="PS50893">
    <property type="entry name" value="ABC_TRANSPORTER_2"/>
    <property type="match status" value="1"/>
</dbReference>